<organism evidence="1 2">
    <name type="scientific">Streptomyces phage Annadreamy</name>
    <dbReference type="NCBI Taxonomy" id="2250335"/>
    <lineage>
        <taxon>Viruses</taxon>
        <taxon>Duplodnaviria</taxon>
        <taxon>Heunggongvirae</taxon>
        <taxon>Uroviricota</taxon>
        <taxon>Caudoviricetes</taxon>
        <taxon>Stanwilliamsviridae</taxon>
        <taxon>Loccivirinae</taxon>
        <taxon>Annadreamyvirus</taxon>
        <taxon>Annadreamyvirus annadreamy</taxon>
    </lineage>
</organism>
<protein>
    <submittedName>
        <fullName evidence="1">Uncharacterized protein</fullName>
    </submittedName>
</protein>
<evidence type="ECO:0000313" key="1">
    <source>
        <dbReference type="EMBL" id="AXG66144.1"/>
    </source>
</evidence>
<dbReference type="Proteomes" id="UP000259354">
    <property type="component" value="Segment"/>
</dbReference>
<dbReference type="KEGG" id="vg:55609166"/>
<dbReference type="EMBL" id="MH536811">
    <property type="protein sequence ID" value="AXG66144.1"/>
    <property type="molecule type" value="Genomic_DNA"/>
</dbReference>
<gene>
    <name evidence="1" type="primary">23</name>
    <name evidence="1" type="ORF">SEA_ANNADREAMY_23</name>
</gene>
<name>A0A345GT72_9CAUD</name>
<dbReference type="RefSeq" id="YP_009838989.1">
    <property type="nucleotide sequence ID" value="NC_048719.1"/>
</dbReference>
<proteinExistence type="predicted"/>
<dbReference type="GeneID" id="55609166"/>
<sequence length="105" mass="12322">MKTTRKQMVEEVPWGVYVWEMPDGRWIGDDDGNFLNIAAMKGDQKRIQQLKDTVRSYGITEGKPFYLSGHRQVNDEEFEEQKRRMAFGLVPDELDVAAWREDLAR</sequence>
<reference evidence="1 2" key="1">
    <citation type="submission" date="2018-06" db="EMBL/GenBank/DDBJ databases">
        <authorList>
            <person name="Moussa A."/>
            <person name="Couoh J.M."/>
            <person name="Harbem L."/>
            <person name="Okocha J.C."/>
            <person name="Taylor D."/>
            <person name="Teutsch A.B."/>
            <person name="Smith B.R."/>
            <person name="Suri N."/>
            <person name="Layton S.R."/>
            <person name="Kim T."/>
            <person name="Hughes L.E."/>
            <person name="Garlena R.A."/>
            <person name="Russell D.A."/>
            <person name="Pope W.H."/>
            <person name="Jacobs-Sera D."/>
            <person name="Hatfull G.F."/>
        </authorList>
    </citation>
    <scope>NUCLEOTIDE SEQUENCE [LARGE SCALE GENOMIC DNA]</scope>
</reference>
<keyword evidence="2" id="KW-1185">Reference proteome</keyword>
<accession>A0A345GT72</accession>
<evidence type="ECO:0000313" key="2">
    <source>
        <dbReference type="Proteomes" id="UP000259354"/>
    </source>
</evidence>